<organism evidence="4 5">
    <name type="scientific">Roseococcus suduntuyensis</name>
    <dbReference type="NCBI Taxonomy" id="455361"/>
    <lineage>
        <taxon>Bacteria</taxon>
        <taxon>Pseudomonadati</taxon>
        <taxon>Pseudomonadota</taxon>
        <taxon>Alphaproteobacteria</taxon>
        <taxon>Acetobacterales</taxon>
        <taxon>Roseomonadaceae</taxon>
        <taxon>Roseococcus</taxon>
    </lineage>
</organism>
<dbReference type="RefSeq" id="WP_184381710.1">
    <property type="nucleotide sequence ID" value="NZ_JACIDJ010000001.1"/>
</dbReference>
<dbReference type="InterPro" id="IPR006311">
    <property type="entry name" value="TAT_signal"/>
</dbReference>
<protein>
    <submittedName>
        <fullName evidence="4">Polar amino acid transport system substrate-binding protein</fullName>
    </submittedName>
</protein>
<dbReference type="SMART" id="SM00062">
    <property type="entry name" value="PBPb"/>
    <property type="match status" value="1"/>
</dbReference>
<keyword evidence="5" id="KW-1185">Reference proteome</keyword>
<proteinExistence type="predicted"/>
<dbReference type="Gene3D" id="3.40.190.10">
    <property type="entry name" value="Periplasmic binding protein-like II"/>
    <property type="match status" value="2"/>
</dbReference>
<evidence type="ECO:0000313" key="5">
    <source>
        <dbReference type="Proteomes" id="UP000553193"/>
    </source>
</evidence>
<sequence>MTVPLPRRALVAGAALLGLAALPAGATPARGALARILENGELRVGLMLRTPPWAAHDEFGEPDGSEVALVRQLARDLGARLRLVVLEAEERIPALESGRVDIVASFPVDTGLLRRIALARPHDRLRVVIAGRAGRHLHGFADLDDLTLALPIGTALAELVHPLLPPGAVAVFLPDYAACLDAVLHGEVDATVAFEWSVRNLLLTDPFAPIEPGFLVRDSPLALAVAMGERDLLRFLDTFVLLRTADGTLDALHRRYFVSAPATETSATDRRSP</sequence>
<dbReference type="EMBL" id="JACIDJ010000001">
    <property type="protein sequence ID" value="MBB3896750.1"/>
    <property type="molecule type" value="Genomic_DNA"/>
</dbReference>
<dbReference type="PANTHER" id="PTHR35936">
    <property type="entry name" value="MEMBRANE-BOUND LYTIC MUREIN TRANSGLYCOSYLASE F"/>
    <property type="match status" value="1"/>
</dbReference>
<keyword evidence="1 2" id="KW-0732">Signal</keyword>
<reference evidence="4 5" key="1">
    <citation type="submission" date="2020-08" db="EMBL/GenBank/DDBJ databases">
        <title>Genomic Encyclopedia of Type Strains, Phase IV (KMG-IV): sequencing the most valuable type-strain genomes for metagenomic binning, comparative biology and taxonomic classification.</title>
        <authorList>
            <person name="Goeker M."/>
        </authorList>
    </citation>
    <scope>NUCLEOTIDE SEQUENCE [LARGE SCALE GENOMIC DNA]</scope>
    <source>
        <strain evidence="4 5">DSM 19979</strain>
    </source>
</reference>
<dbReference type="Pfam" id="PF00497">
    <property type="entry name" value="SBP_bac_3"/>
    <property type="match status" value="1"/>
</dbReference>
<feature type="chain" id="PRO_5032491055" evidence="2">
    <location>
        <begin position="27"/>
        <end position="273"/>
    </location>
</feature>
<evidence type="ECO:0000256" key="1">
    <source>
        <dbReference type="ARBA" id="ARBA00022729"/>
    </source>
</evidence>
<evidence type="ECO:0000259" key="3">
    <source>
        <dbReference type="SMART" id="SM00062"/>
    </source>
</evidence>
<dbReference type="InterPro" id="IPR001638">
    <property type="entry name" value="Solute-binding_3/MltF_N"/>
</dbReference>
<dbReference type="Proteomes" id="UP000553193">
    <property type="component" value="Unassembled WGS sequence"/>
</dbReference>
<evidence type="ECO:0000313" key="4">
    <source>
        <dbReference type="EMBL" id="MBB3896750.1"/>
    </source>
</evidence>
<dbReference type="PROSITE" id="PS51318">
    <property type="entry name" value="TAT"/>
    <property type="match status" value="1"/>
</dbReference>
<name>A0A840A9D1_9PROT</name>
<dbReference type="AlphaFoldDB" id="A0A840A9D1"/>
<gene>
    <name evidence="4" type="ORF">GGQ83_000176</name>
</gene>
<dbReference type="SUPFAM" id="SSF53850">
    <property type="entry name" value="Periplasmic binding protein-like II"/>
    <property type="match status" value="1"/>
</dbReference>
<dbReference type="PANTHER" id="PTHR35936:SF17">
    <property type="entry name" value="ARGININE-BINDING EXTRACELLULAR PROTEIN ARTP"/>
    <property type="match status" value="1"/>
</dbReference>
<comment type="caution">
    <text evidence="4">The sequence shown here is derived from an EMBL/GenBank/DDBJ whole genome shotgun (WGS) entry which is preliminary data.</text>
</comment>
<feature type="signal peptide" evidence="2">
    <location>
        <begin position="1"/>
        <end position="26"/>
    </location>
</feature>
<accession>A0A840A9D1</accession>
<feature type="domain" description="Solute-binding protein family 3/N-terminal" evidence="3">
    <location>
        <begin position="41"/>
        <end position="260"/>
    </location>
</feature>
<evidence type="ECO:0000256" key="2">
    <source>
        <dbReference type="SAM" id="SignalP"/>
    </source>
</evidence>